<reference evidence="4" key="4">
    <citation type="journal article" date="2015" name="G3 (Bethesda)">
        <title>Genome sequences of three phytopathogenic species of the Magnaporthaceae family of fungi.</title>
        <authorList>
            <person name="Okagaki L.H."/>
            <person name="Nunes C.C."/>
            <person name="Sailsbery J."/>
            <person name="Clay B."/>
            <person name="Brown D."/>
            <person name="John T."/>
            <person name="Oh Y."/>
            <person name="Young N."/>
            <person name="Fitzgerald M."/>
            <person name="Haas B.J."/>
            <person name="Zeng Q."/>
            <person name="Young S."/>
            <person name="Adiconis X."/>
            <person name="Fan L."/>
            <person name="Levin J.Z."/>
            <person name="Mitchell T.K."/>
            <person name="Okubara P.A."/>
            <person name="Farman M.L."/>
            <person name="Kohn L.M."/>
            <person name="Birren B."/>
            <person name="Ma L.-J."/>
            <person name="Dean R.A."/>
        </authorList>
    </citation>
    <scope>NUCLEOTIDE SEQUENCE</scope>
    <source>
        <strain evidence="4">R3-111a-1</strain>
    </source>
</reference>
<sequence>MSARSALSCLVLASIGAAPAAARGNGTDFDDVELQLVYEKYALPYGVLGAISHVVLLYILGCHMNGVRPLMPWRPLEYHLTNVVLTFITSIITIALAAISISKVHESPALTALLVLQIIFGIVLDAVSVHRYAAHKHDPGLLPGTAFWLVILCCVAFAASQVVGQMERTRRLWGRWTDPLMYVLGFLAIGGGLLAVLSVFCLCRGRSGEGKRRESRGMHFFVITALISSLGWFVIGDYGVALLTGQTLGLPGDKTRTLYWVYYVFQYVPLGTF</sequence>
<keyword evidence="2" id="KW-0732">Signal</keyword>
<feature type="transmembrane region" description="Helical" evidence="1">
    <location>
        <begin position="41"/>
        <end position="60"/>
    </location>
</feature>
<feature type="transmembrane region" description="Helical" evidence="1">
    <location>
        <begin position="217"/>
        <end position="235"/>
    </location>
</feature>
<evidence type="ECO:0008006" key="6">
    <source>
        <dbReference type="Google" id="ProtNLM"/>
    </source>
</evidence>
<feature type="transmembrane region" description="Helical" evidence="1">
    <location>
        <begin position="107"/>
        <end position="129"/>
    </location>
</feature>
<gene>
    <name evidence="4" type="primary">20342890</name>
    <name evidence="3" type="ORF">GGTG_02432</name>
</gene>
<evidence type="ECO:0000256" key="1">
    <source>
        <dbReference type="SAM" id="Phobius"/>
    </source>
</evidence>
<organism evidence="3">
    <name type="scientific">Gaeumannomyces tritici (strain R3-111a-1)</name>
    <name type="common">Wheat and barley take-all root rot fungus</name>
    <name type="synonym">Gaeumannomyces graminis var. tritici</name>
    <dbReference type="NCBI Taxonomy" id="644352"/>
    <lineage>
        <taxon>Eukaryota</taxon>
        <taxon>Fungi</taxon>
        <taxon>Dikarya</taxon>
        <taxon>Ascomycota</taxon>
        <taxon>Pezizomycotina</taxon>
        <taxon>Sordariomycetes</taxon>
        <taxon>Sordariomycetidae</taxon>
        <taxon>Magnaporthales</taxon>
        <taxon>Magnaporthaceae</taxon>
        <taxon>Gaeumannomyces</taxon>
    </lineage>
</organism>
<reference evidence="3" key="3">
    <citation type="submission" date="2010-09" db="EMBL/GenBank/DDBJ databases">
        <title>Annotation of Gaeumannomyces graminis var. tritici R3-111a-1.</title>
        <authorList>
            <consortium name="The Broad Institute Genome Sequencing Platform"/>
            <person name="Ma L.-J."/>
            <person name="Dead R."/>
            <person name="Young S.K."/>
            <person name="Zeng Q."/>
            <person name="Gargeya S."/>
            <person name="Fitzgerald M."/>
            <person name="Haas B."/>
            <person name="Abouelleil A."/>
            <person name="Alvarado L."/>
            <person name="Arachchi H.M."/>
            <person name="Berlin A."/>
            <person name="Brown A."/>
            <person name="Chapman S.B."/>
            <person name="Chen Z."/>
            <person name="Dunbar C."/>
            <person name="Freedman E."/>
            <person name="Gearin G."/>
            <person name="Gellesch M."/>
            <person name="Goldberg J."/>
            <person name="Griggs A."/>
            <person name="Gujja S."/>
            <person name="Heiman D."/>
            <person name="Howarth C."/>
            <person name="Larson L."/>
            <person name="Lui A."/>
            <person name="MacDonald P.J.P."/>
            <person name="Mehta T."/>
            <person name="Montmayeur A."/>
            <person name="Murphy C."/>
            <person name="Neiman D."/>
            <person name="Pearson M."/>
            <person name="Priest M."/>
            <person name="Roberts A."/>
            <person name="Saif S."/>
            <person name="Shea T."/>
            <person name="Shenoy N."/>
            <person name="Sisk P."/>
            <person name="Stolte C."/>
            <person name="Sykes S."/>
            <person name="Yandava C."/>
            <person name="Wortman J."/>
            <person name="Nusbaum C."/>
            <person name="Birren B."/>
        </authorList>
    </citation>
    <scope>NUCLEOTIDE SEQUENCE</scope>
    <source>
        <strain evidence="3">R3-111a-1</strain>
    </source>
</reference>
<dbReference type="OrthoDB" id="2396694at2759"/>
<name>J3NMC8_GAET3</name>
<dbReference type="HOGENOM" id="CLU_1019580_0_0_1"/>
<evidence type="ECO:0000313" key="4">
    <source>
        <dbReference type="EnsemblFungi" id="EJT82459"/>
    </source>
</evidence>
<reference evidence="4" key="5">
    <citation type="submission" date="2018-04" db="UniProtKB">
        <authorList>
            <consortium name="EnsemblFungi"/>
        </authorList>
    </citation>
    <scope>IDENTIFICATION</scope>
    <source>
        <strain evidence="4">R3-111a-1</strain>
    </source>
</reference>
<keyword evidence="5" id="KW-1185">Reference proteome</keyword>
<dbReference type="GeneID" id="20342890"/>
<evidence type="ECO:0000313" key="5">
    <source>
        <dbReference type="Proteomes" id="UP000006039"/>
    </source>
</evidence>
<keyword evidence="1" id="KW-0472">Membrane</keyword>
<feature type="transmembrane region" description="Helical" evidence="1">
    <location>
        <begin position="180"/>
        <end position="205"/>
    </location>
</feature>
<keyword evidence="1" id="KW-0812">Transmembrane</keyword>
<reference evidence="3" key="2">
    <citation type="submission" date="2010-07" db="EMBL/GenBank/DDBJ databases">
        <authorList>
            <consortium name="The Broad Institute Genome Sequencing Platform"/>
            <consortium name="Broad Institute Genome Sequencing Center for Infectious Disease"/>
            <person name="Ma L.-J."/>
            <person name="Dead R."/>
            <person name="Young S."/>
            <person name="Zeng Q."/>
            <person name="Koehrsen M."/>
            <person name="Alvarado L."/>
            <person name="Berlin A."/>
            <person name="Chapman S.B."/>
            <person name="Chen Z."/>
            <person name="Freedman E."/>
            <person name="Gellesch M."/>
            <person name="Goldberg J."/>
            <person name="Griggs A."/>
            <person name="Gujja S."/>
            <person name="Heilman E.R."/>
            <person name="Heiman D."/>
            <person name="Hepburn T."/>
            <person name="Howarth C."/>
            <person name="Jen D."/>
            <person name="Larson L."/>
            <person name="Mehta T."/>
            <person name="Neiman D."/>
            <person name="Pearson M."/>
            <person name="Roberts A."/>
            <person name="Saif S."/>
            <person name="Shea T."/>
            <person name="Shenoy N."/>
            <person name="Sisk P."/>
            <person name="Stolte C."/>
            <person name="Sykes S."/>
            <person name="Walk T."/>
            <person name="White J."/>
            <person name="Yandava C."/>
            <person name="Haas B."/>
            <person name="Nusbaum C."/>
            <person name="Birren B."/>
        </authorList>
    </citation>
    <scope>NUCLEOTIDE SEQUENCE</scope>
    <source>
        <strain evidence="3">R3-111a-1</strain>
    </source>
</reference>
<proteinExistence type="predicted"/>
<protein>
    <recommendedName>
        <fullName evidence="6">Integral membrane protein</fullName>
    </recommendedName>
</protein>
<accession>J3NMC8</accession>
<evidence type="ECO:0000313" key="3">
    <source>
        <dbReference type="EMBL" id="EJT82459.1"/>
    </source>
</evidence>
<dbReference type="VEuPathDB" id="FungiDB:GGTG_02432"/>
<dbReference type="EnsemblFungi" id="EJT82459">
    <property type="protein sequence ID" value="EJT82459"/>
    <property type="gene ID" value="GGTG_02432"/>
</dbReference>
<dbReference type="Proteomes" id="UP000006039">
    <property type="component" value="Unassembled WGS sequence"/>
</dbReference>
<evidence type="ECO:0000256" key="2">
    <source>
        <dbReference type="SAM" id="SignalP"/>
    </source>
</evidence>
<feature type="transmembrane region" description="Helical" evidence="1">
    <location>
        <begin position="141"/>
        <end position="160"/>
    </location>
</feature>
<dbReference type="RefSeq" id="XP_009218468.1">
    <property type="nucleotide sequence ID" value="XM_009220204.1"/>
</dbReference>
<reference evidence="5" key="1">
    <citation type="submission" date="2010-07" db="EMBL/GenBank/DDBJ databases">
        <title>The genome sequence of Gaeumannomyces graminis var. tritici strain R3-111a-1.</title>
        <authorList>
            <consortium name="The Broad Institute Genome Sequencing Platform"/>
            <person name="Ma L.-J."/>
            <person name="Dead R."/>
            <person name="Young S."/>
            <person name="Zeng Q."/>
            <person name="Koehrsen M."/>
            <person name="Alvarado L."/>
            <person name="Berlin A."/>
            <person name="Chapman S.B."/>
            <person name="Chen Z."/>
            <person name="Freedman E."/>
            <person name="Gellesch M."/>
            <person name="Goldberg J."/>
            <person name="Griggs A."/>
            <person name="Gujja S."/>
            <person name="Heilman E.R."/>
            <person name="Heiman D."/>
            <person name="Hepburn T."/>
            <person name="Howarth C."/>
            <person name="Jen D."/>
            <person name="Larson L."/>
            <person name="Mehta T."/>
            <person name="Neiman D."/>
            <person name="Pearson M."/>
            <person name="Roberts A."/>
            <person name="Saif S."/>
            <person name="Shea T."/>
            <person name="Shenoy N."/>
            <person name="Sisk P."/>
            <person name="Stolte C."/>
            <person name="Sykes S."/>
            <person name="Walk T."/>
            <person name="White J."/>
            <person name="Yandava C."/>
            <person name="Haas B."/>
            <person name="Nusbaum C."/>
            <person name="Birren B."/>
        </authorList>
    </citation>
    <scope>NUCLEOTIDE SEQUENCE [LARGE SCALE GENOMIC DNA]</scope>
    <source>
        <strain evidence="5">R3-111a-1</strain>
    </source>
</reference>
<feature type="signal peptide" evidence="2">
    <location>
        <begin position="1"/>
        <end position="22"/>
    </location>
</feature>
<keyword evidence="1" id="KW-1133">Transmembrane helix</keyword>
<feature type="chain" id="PRO_5015094271" description="Integral membrane protein" evidence="2">
    <location>
        <begin position="23"/>
        <end position="273"/>
    </location>
</feature>
<feature type="transmembrane region" description="Helical" evidence="1">
    <location>
        <begin position="80"/>
        <end position="101"/>
    </location>
</feature>
<dbReference type="EMBL" id="GL385395">
    <property type="protein sequence ID" value="EJT82459.1"/>
    <property type="molecule type" value="Genomic_DNA"/>
</dbReference>
<dbReference type="AlphaFoldDB" id="J3NMC8"/>